<accession>A0ABQ0DBC4</accession>
<evidence type="ECO:0000313" key="2">
    <source>
        <dbReference type="Proteomes" id="UP001628156"/>
    </source>
</evidence>
<dbReference type="InterPro" id="IPR036412">
    <property type="entry name" value="HAD-like_sf"/>
</dbReference>
<keyword evidence="2" id="KW-1185">Reference proteome</keyword>
<dbReference type="SUPFAM" id="SSF56784">
    <property type="entry name" value="HAD-like"/>
    <property type="match status" value="1"/>
</dbReference>
<dbReference type="Pfam" id="PF08282">
    <property type="entry name" value="Hydrolase_3"/>
    <property type="match status" value="1"/>
</dbReference>
<dbReference type="Proteomes" id="UP001628156">
    <property type="component" value="Unassembled WGS sequence"/>
</dbReference>
<evidence type="ECO:0000313" key="1">
    <source>
        <dbReference type="EMBL" id="GAB1220154.1"/>
    </source>
</evidence>
<gene>
    <name evidence="1" type="ORF">ENUP19_0047G0221</name>
</gene>
<dbReference type="PANTHER" id="PTHR10000:SF8">
    <property type="entry name" value="HAD SUPERFAMILY HYDROLASE-LIKE, TYPE 3"/>
    <property type="match status" value="1"/>
</dbReference>
<sequence>MNAIKPKTIVLDVDGTLTLPTMMTPTEKVKQALQREIQAGGEILIASGRPLKTVIPIVESVGCSPITVLTSNGNLTVRIPERKVLAYHPLNIQACMPIIEALVKEGVCGYLVLCNKKDIENGGTDGNARIGDYLKIIKEEEDQSVNIPPIDYSKFQHCDRFIQPISFEEVKKMKDSDILSIHIHPSTVEETIYLMELLKKYNSHDIEVKRSGEKIIELYNPNISKGTILEQLHYQGLVVYMGDSENDITGIEWAVSHHGYGVAMGNAFDSVKERSNFITKTVQEDGVAYALEWINSTLDNSDK</sequence>
<proteinExistence type="predicted"/>
<evidence type="ECO:0008006" key="3">
    <source>
        <dbReference type="Google" id="ProtNLM"/>
    </source>
</evidence>
<dbReference type="InterPro" id="IPR023214">
    <property type="entry name" value="HAD_sf"/>
</dbReference>
<protein>
    <recommendedName>
        <fullName evidence="3">Haloacid dehalogenase family hydrolase</fullName>
    </recommendedName>
</protein>
<organism evidence="1 2">
    <name type="scientific">Entamoeba nuttalli</name>
    <dbReference type="NCBI Taxonomy" id="412467"/>
    <lineage>
        <taxon>Eukaryota</taxon>
        <taxon>Amoebozoa</taxon>
        <taxon>Evosea</taxon>
        <taxon>Archamoebae</taxon>
        <taxon>Mastigamoebida</taxon>
        <taxon>Entamoebidae</taxon>
        <taxon>Entamoeba</taxon>
    </lineage>
</organism>
<dbReference type="EMBL" id="BAAFRS010000047">
    <property type="protein sequence ID" value="GAB1220154.1"/>
    <property type="molecule type" value="Genomic_DNA"/>
</dbReference>
<reference evidence="1 2" key="1">
    <citation type="journal article" date="2019" name="PLoS Negl. Trop. Dis.">
        <title>Whole genome sequencing of Entamoeba nuttalli reveals mammalian host-related molecular signatures and a novel octapeptide-repeat surface protein.</title>
        <authorList>
            <person name="Tanaka M."/>
            <person name="Makiuchi T."/>
            <person name="Komiyama T."/>
            <person name="Shiina T."/>
            <person name="Osaki K."/>
            <person name="Tachibana H."/>
        </authorList>
    </citation>
    <scope>NUCLEOTIDE SEQUENCE [LARGE SCALE GENOMIC DNA]</scope>
    <source>
        <strain evidence="1 2">P19-061405</strain>
    </source>
</reference>
<dbReference type="Gene3D" id="3.40.50.1000">
    <property type="entry name" value="HAD superfamily/HAD-like"/>
    <property type="match status" value="1"/>
</dbReference>
<dbReference type="Gene3D" id="3.30.1240.10">
    <property type="match status" value="1"/>
</dbReference>
<comment type="caution">
    <text evidence="1">The sequence shown here is derived from an EMBL/GenBank/DDBJ whole genome shotgun (WGS) entry which is preliminary data.</text>
</comment>
<dbReference type="PANTHER" id="PTHR10000">
    <property type="entry name" value="PHOSPHOSERINE PHOSPHATASE"/>
    <property type="match status" value="1"/>
</dbReference>
<name>A0ABQ0DBC4_9EUKA</name>